<dbReference type="EMBL" id="KB445641">
    <property type="protein sequence ID" value="EMD66036.1"/>
    <property type="molecule type" value="Genomic_DNA"/>
</dbReference>
<dbReference type="KEGG" id="bsc:COCSADRAFT_312157"/>
<keyword evidence="3" id="KW-1185">Reference proteome</keyword>
<dbReference type="eggNOG" id="ENOG502SMAU">
    <property type="taxonomic scope" value="Eukaryota"/>
</dbReference>
<dbReference type="CDD" id="cd18186">
    <property type="entry name" value="BTB_POZ_ZBTB_KLHL-like"/>
    <property type="match status" value="1"/>
</dbReference>
<organism evidence="2 3">
    <name type="scientific">Cochliobolus sativus (strain ND90Pr / ATCC 201652)</name>
    <name type="common">Common root rot and spot blotch fungus</name>
    <name type="synonym">Bipolaris sorokiniana</name>
    <dbReference type="NCBI Taxonomy" id="665912"/>
    <lineage>
        <taxon>Eukaryota</taxon>
        <taxon>Fungi</taxon>
        <taxon>Dikarya</taxon>
        <taxon>Ascomycota</taxon>
        <taxon>Pezizomycotina</taxon>
        <taxon>Dothideomycetes</taxon>
        <taxon>Pleosporomycetidae</taxon>
        <taxon>Pleosporales</taxon>
        <taxon>Pleosporineae</taxon>
        <taxon>Pleosporaceae</taxon>
        <taxon>Bipolaris</taxon>
    </lineage>
</organism>
<reference evidence="2 3" key="1">
    <citation type="journal article" date="2012" name="PLoS Pathog.">
        <title>Diverse lifestyles and strategies of plant pathogenesis encoded in the genomes of eighteen Dothideomycetes fungi.</title>
        <authorList>
            <person name="Ohm R.A."/>
            <person name="Feau N."/>
            <person name="Henrissat B."/>
            <person name="Schoch C.L."/>
            <person name="Horwitz B.A."/>
            <person name="Barry K.W."/>
            <person name="Condon B.J."/>
            <person name="Copeland A.C."/>
            <person name="Dhillon B."/>
            <person name="Glaser F."/>
            <person name="Hesse C.N."/>
            <person name="Kosti I."/>
            <person name="LaButti K."/>
            <person name="Lindquist E.A."/>
            <person name="Lucas S."/>
            <person name="Salamov A.A."/>
            <person name="Bradshaw R.E."/>
            <person name="Ciuffetti L."/>
            <person name="Hamelin R.C."/>
            <person name="Kema G.H.J."/>
            <person name="Lawrence C."/>
            <person name="Scott J.A."/>
            <person name="Spatafora J.W."/>
            <person name="Turgeon B.G."/>
            <person name="de Wit P.J.G.M."/>
            <person name="Zhong S."/>
            <person name="Goodwin S.B."/>
            <person name="Grigoriev I.V."/>
        </authorList>
    </citation>
    <scope>NUCLEOTIDE SEQUENCE [LARGE SCALE GENOMIC DNA]</scope>
    <source>
        <strain evidence="3">ND90Pr / ATCC 201652</strain>
    </source>
</reference>
<evidence type="ECO:0000313" key="3">
    <source>
        <dbReference type="Proteomes" id="UP000016934"/>
    </source>
</evidence>
<dbReference type="Gene3D" id="3.30.710.10">
    <property type="entry name" value="Potassium Channel Kv1.1, Chain A"/>
    <property type="match status" value="1"/>
</dbReference>
<dbReference type="OrthoDB" id="5275938at2759"/>
<protein>
    <recommendedName>
        <fullName evidence="1">BTB domain-containing protein</fullName>
    </recommendedName>
</protein>
<reference evidence="3" key="2">
    <citation type="journal article" date="2013" name="PLoS Genet.">
        <title>Comparative genome structure, secondary metabolite, and effector coding capacity across Cochliobolus pathogens.</title>
        <authorList>
            <person name="Condon B.J."/>
            <person name="Leng Y."/>
            <person name="Wu D."/>
            <person name="Bushley K.E."/>
            <person name="Ohm R.A."/>
            <person name="Otillar R."/>
            <person name="Martin J."/>
            <person name="Schackwitz W."/>
            <person name="Grimwood J."/>
            <person name="MohdZainudin N."/>
            <person name="Xue C."/>
            <person name="Wang R."/>
            <person name="Manning V.A."/>
            <person name="Dhillon B."/>
            <person name="Tu Z.J."/>
            <person name="Steffenson B.J."/>
            <person name="Salamov A."/>
            <person name="Sun H."/>
            <person name="Lowry S."/>
            <person name="LaButti K."/>
            <person name="Han J."/>
            <person name="Copeland A."/>
            <person name="Lindquist E."/>
            <person name="Barry K."/>
            <person name="Schmutz J."/>
            <person name="Baker S.E."/>
            <person name="Ciuffetti L.M."/>
            <person name="Grigoriev I.V."/>
            <person name="Zhong S."/>
            <person name="Turgeon B.G."/>
        </authorList>
    </citation>
    <scope>NUCLEOTIDE SEQUENCE [LARGE SCALE GENOMIC DNA]</scope>
    <source>
        <strain evidence="3">ND90Pr / ATCC 201652</strain>
    </source>
</reference>
<proteinExistence type="predicted"/>
<dbReference type="SMART" id="SM00225">
    <property type="entry name" value="BTB"/>
    <property type="match status" value="1"/>
</dbReference>
<dbReference type="SUPFAM" id="SSF54695">
    <property type="entry name" value="POZ domain"/>
    <property type="match status" value="1"/>
</dbReference>
<dbReference type="InterPro" id="IPR011333">
    <property type="entry name" value="SKP1/BTB/POZ_sf"/>
</dbReference>
<sequence length="322" mass="36194">MNDNSLVLAPEGDVILVVGEKRFRIHADSLFLKRHSTVFAALFGPNFREGQDLNTSSPKEIPLPDDDPYAMTVICATMYHNFGHIPRNPTTDQVFSIIRHADKYDCYDVLTLPSQVYGWLKSDHLTLGKDLANILAVSYLVRDQEAFKNASKALVWKYDGSFTDLANNVICDVLPWKTFCRLEELRTRIQILAISIVLNISAFRSSGFGGFGGLEVNHSGCSQIAERIKQDFGNDLLVEVRQKQDQKYRGGSYIKPPHPPATQQSATGPLLKKLQELAESCKKCKENVETSQLNTFCLSLAGNDLRQVAMLPEWYWGSKLTY</sequence>
<dbReference type="InterPro" id="IPR000210">
    <property type="entry name" value="BTB/POZ_dom"/>
</dbReference>
<accession>M2T9Y2</accession>
<dbReference type="Pfam" id="PF00651">
    <property type="entry name" value="BTB"/>
    <property type="match status" value="1"/>
</dbReference>
<name>M2T9Y2_COCSN</name>
<feature type="domain" description="BTB" evidence="1">
    <location>
        <begin position="12"/>
        <end position="87"/>
    </location>
</feature>
<dbReference type="OMA" id="QCRTHAG"/>
<dbReference type="HOGENOM" id="CLU_054243_0_0_1"/>
<dbReference type="RefSeq" id="XP_007699026.1">
    <property type="nucleotide sequence ID" value="XM_007700836.1"/>
</dbReference>
<dbReference type="AlphaFoldDB" id="M2T9Y2"/>
<evidence type="ECO:0000313" key="2">
    <source>
        <dbReference type="EMBL" id="EMD66036.1"/>
    </source>
</evidence>
<dbReference type="STRING" id="665912.M2T9Y2"/>
<dbReference type="Proteomes" id="UP000016934">
    <property type="component" value="Unassembled WGS sequence"/>
</dbReference>
<dbReference type="PROSITE" id="PS50097">
    <property type="entry name" value="BTB"/>
    <property type="match status" value="1"/>
</dbReference>
<evidence type="ECO:0000259" key="1">
    <source>
        <dbReference type="PROSITE" id="PS50097"/>
    </source>
</evidence>
<dbReference type="GeneID" id="19136400"/>
<gene>
    <name evidence="2" type="ORF">COCSADRAFT_312157</name>
</gene>